<accession>A0A836BZT7</accession>
<evidence type="ECO:0000313" key="3">
    <source>
        <dbReference type="Proteomes" id="UP000612055"/>
    </source>
</evidence>
<dbReference type="OrthoDB" id="533259at2759"/>
<dbReference type="Proteomes" id="UP000612055">
    <property type="component" value="Unassembled WGS sequence"/>
</dbReference>
<gene>
    <name evidence="2" type="ORF">HYH03_007957</name>
</gene>
<protein>
    <submittedName>
        <fullName evidence="2">Uncharacterized protein</fullName>
    </submittedName>
</protein>
<feature type="region of interest" description="Disordered" evidence="1">
    <location>
        <begin position="249"/>
        <end position="397"/>
    </location>
</feature>
<reference evidence="2" key="1">
    <citation type="journal article" date="2020" name="bioRxiv">
        <title>Comparative genomics of Chlamydomonas.</title>
        <authorList>
            <person name="Craig R.J."/>
            <person name="Hasan A.R."/>
            <person name="Ness R.W."/>
            <person name="Keightley P.D."/>
        </authorList>
    </citation>
    <scope>NUCLEOTIDE SEQUENCE</scope>
    <source>
        <strain evidence="2">CCAP 11/70</strain>
    </source>
</reference>
<comment type="caution">
    <text evidence="2">The sequence shown here is derived from an EMBL/GenBank/DDBJ whole genome shotgun (WGS) entry which is preliminary data.</text>
</comment>
<dbReference type="EMBL" id="JAEHOE010000035">
    <property type="protein sequence ID" value="KAG2493734.1"/>
    <property type="molecule type" value="Genomic_DNA"/>
</dbReference>
<feature type="compositionally biased region" description="Pro residues" evidence="1">
    <location>
        <begin position="249"/>
        <end position="376"/>
    </location>
</feature>
<dbReference type="PRINTS" id="PR01217">
    <property type="entry name" value="PRICHEXTENSN"/>
</dbReference>
<name>A0A836BZT7_9CHLO</name>
<proteinExistence type="predicted"/>
<evidence type="ECO:0000313" key="2">
    <source>
        <dbReference type="EMBL" id="KAG2493734.1"/>
    </source>
</evidence>
<evidence type="ECO:0000256" key="1">
    <source>
        <dbReference type="SAM" id="MobiDB-lite"/>
    </source>
</evidence>
<feature type="compositionally biased region" description="Pro residues" evidence="1">
    <location>
        <begin position="386"/>
        <end position="397"/>
    </location>
</feature>
<keyword evidence="3" id="KW-1185">Reference proteome</keyword>
<dbReference type="AlphaFoldDB" id="A0A836BZT7"/>
<organism evidence="2 3">
    <name type="scientific">Edaphochlamys debaryana</name>
    <dbReference type="NCBI Taxonomy" id="47281"/>
    <lineage>
        <taxon>Eukaryota</taxon>
        <taxon>Viridiplantae</taxon>
        <taxon>Chlorophyta</taxon>
        <taxon>core chlorophytes</taxon>
        <taxon>Chlorophyceae</taxon>
        <taxon>CS clade</taxon>
        <taxon>Chlamydomonadales</taxon>
        <taxon>Chlamydomonadales incertae sedis</taxon>
        <taxon>Edaphochlamys</taxon>
    </lineage>
</organism>
<sequence>MSLLACQHAVDAGTAVAMYNSTKLLAGAFRASLVSAAIRESAFGVTLSGWTEQPSLRTVAGNGLRTVAAYVITANGKQSYEAAEGTTLAPWKLLQLREWAAAGGTLVLVDGEGGPDGRSSRFSALLESVAGGGREEDKPRCRGYMFGREMSMTRRVTDGTLGSLPLRTMVKPNRGATGMTCTGNGGQPIYSARLPDRARTEVAIARLWRLGSGAVYWIGWSVAIPGLKPYNEILQVAIAESRLPVFMPSPPPLPPPPSPRPPPPLRSPPPPSPRPSPPQSRSPPPPSPRPSPPPSRSPPPPPSPQPSPPPLRFPPPSPRPPSPPPPSPPPPTRSPPPSSSPPPPPSVRSPPPSLRSPPPKASPPLPPSPRPSPAPSTPLAAASPLPASPPPPLTSAT</sequence>